<keyword evidence="4" id="KW-1185">Reference proteome</keyword>
<organism evidence="3 4">
    <name type="scientific">Littorina saxatilis</name>
    <dbReference type="NCBI Taxonomy" id="31220"/>
    <lineage>
        <taxon>Eukaryota</taxon>
        <taxon>Metazoa</taxon>
        <taxon>Spiralia</taxon>
        <taxon>Lophotrochozoa</taxon>
        <taxon>Mollusca</taxon>
        <taxon>Gastropoda</taxon>
        <taxon>Caenogastropoda</taxon>
        <taxon>Littorinimorpha</taxon>
        <taxon>Littorinoidea</taxon>
        <taxon>Littorinidae</taxon>
        <taxon>Littorina</taxon>
    </lineage>
</organism>
<evidence type="ECO:0000313" key="3">
    <source>
        <dbReference type="EMBL" id="KAK7096149.1"/>
    </source>
</evidence>
<accession>A0AAN9AZW0</accession>
<dbReference type="Proteomes" id="UP001374579">
    <property type="component" value="Unassembled WGS sequence"/>
</dbReference>
<dbReference type="AlphaFoldDB" id="A0AAN9AZW0"/>
<feature type="signal peptide" evidence="2">
    <location>
        <begin position="1"/>
        <end position="17"/>
    </location>
</feature>
<feature type="region of interest" description="Disordered" evidence="1">
    <location>
        <begin position="85"/>
        <end position="104"/>
    </location>
</feature>
<sequence>MYARCLCVFIFLISIAGRDLILSDDRVYRTSKRHTPLEKLNRRTTDMHLLPIYRRTRQRTMERSREIESGNEWWRHVTQTAITLGGRGELQTTGTSPETDLCDD</sequence>
<gene>
    <name evidence="3" type="ORF">V1264_005483</name>
</gene>
<name>A0AAN9AZW0_9CAEN</name>
<evidence type="ECO:0000256" key="1">
    <source>
        <dbReference type="SAM" id="MobiDB-lite"/>
    </source>
</evidence>
<evidence type="ECO:0008006" key="5">
    <source>
        <dbReference type="Google" id="ProtNLM"/>
    </source>
</evidence>
<evidence type="ECO:0000256" key="2">
    <source>
        <dbReference type="SAM" id="SignalP"/>
    </source>
</evidence>
<keyword evidence="2" id="KW-0732">Signal</keyword>
<feature type="chain" id="PRO_5042972078" description="Secreted protein" evidence="2">
    <location>
        <begin position="18"/>
        <end position="104"/>
    </location>
</feature>
<protein>
    <recommendedName>
        <fullName evidence="5">Secreted protein</fullName>
    </recommendedName>
</protein>
<dbReference type="EMBL" id="JBAMIC010000014">
    <property type="protein sequence ID" value="KAK7096149.1"/>
    <property type="molecule type" value="Genomic_DNA"/>
</dbReference>
<evidence type="ECO:0000313" key="4">
    <source>
        <dbReference type="Proteomes" id="UP001374579"/>
    </source>
</evidence>
<comment type="caution">
    <text evidence="3">The sequence shown here is derived from an EMBL/GenBank/DDBJ whole genome shotgun (WGS) entry which is preliminary data.</text>
</comment>
<reference evidence="3 4" key="1">
    <citation type="submission" date="2024-02" db="EMBL/GenBank/DDBJ databases">
        <title>Chromosome-scale genome assembly of the rough periwinkle Littorina saxatilis.</title>
        <authorList>
            <person name="De Jode A."/>
            <person name="Faria R."/>
            <person name="Formenti G."/>
            <person name="Sims Y."/>
            <person name="Smith T.P."/>
            <person name="Tracey A."/>
            <person name="Wood J.M.D."/>
            <person name="Zagrodzka Z.B."/>
            <person name="Johannesson K."/>
            <person name="Butlin R.K."/>
            <person name="Leder E.H."/>
        </authorList>
    </citation>
    <scope>NUCLEOTIDE SEQUENCE [LARGE SCALE GENOMIC DNA]</scope>
    <source>
        <strain evidence="3">Snail1</strain>
        <tissue evidence="3">Muscle</tissue>
    </source>
</reference>
<proteinExistence type="predicted"/>